<feature type="non-terminal residue" evidence="1">
    <location>
        <position position="29"/>
    </location>
</feature>
<dbReference type="EMBL" id="KE356560">
    <property type="protein sequence ID" value="ERG90057.1"/>
    <property type="molecule type" value="Genomic_DNA"/>
</dbReference>
<accession>U1P934</accession>
<dbReference type="AlphaFoldDB" id="U1P934"/>
<reference evidence="1 2" key="1">
    <citation type="journal article" date="2013" name="PLoS ONE">
        <title>Assembly-driven community genomics of a hypersaline microbial ecosystem.</title>
        <authorList>
            <person name="Podell S."/>
            <person name="Ugalde J.A."/>
            <person name="Narasingarao P."/>
            <person name="Banfield J.F."/>
            <person name="Heidelberg K.B."/>
            <person name="Allen E.E."/>
        </authorList>
    </citation>
    <scope>NUCLEOTIDE SEQUENCE [LARGE SCALE GENOMIC DNA]</scope>
    <source>
        <strain evidence="2">J07HQW1</strain>
    </source>
</reference>
<proteinExistence type="predicted"/>
<evidence type="ECO:0000313" key="2">
    <source>
        <dbReference type="Proteomes" id="UP000030649"/>
    </source>
</evidence>
<gene>
    <name evidence="1" type="ORF">J07HQW1_00070</name>
</gene>
<name>U1P934_9EURY</name>
<protein>
    <submittedName>
        <fullName evidence="1">Uncharacterized protein</fullName>
    </submittedName>
</protein>
<evidence type="ECO:0000313" key="1">
    <source>
        <dbReference type="EMBL" id="ERG90057.1"/>
    </source>
</evidence>
<sequence length="29" mass="3701">MREILDERSRIDELEERVERKQDRIDELE</sequence>
<organism evidence="1 2">
    <name type="scientific">Haloquadratum walsbyi J07HQW1</name>
    <dbReference type="NCBI Taxonomy" id="1238424"/>
    <lineage>
        <taxon>Archaea</taxon>
        <taxon>Methanobacteriati</taxon>
        <taxon>Methanobacteriota</taxon>
        <taxon>Stenosarchaea group</taxon>
        <taxon>Halobacteria</taxon>
        <taxon>Halobacteriales</taxon>
        <taxon>Haloferacaceae</taxon>
        <taxon>Haloquadratum</taxon>
    </lineage>
</organism>
<dbReference type="Proteomes" id="UP000030649">
    <property type="component" value="Unassembled WGS sequence"/>
</dbReference>
<dbReference type="HOGENOM" id="CLU_3411382_0_0_2"/>